<evidence type="ECO:0000256" key="3">
    <source>
        <dbReference type="ARBA" id="ARBA00020983"/>
    </source>
</evidence>
<keyword evidence="5 9" id="KW-0653">Protein transport</keyword>
<dbReference type="GO" id="GO:0000139">
    <property type="term" value="C:Golgi membrane"/>
    <property type="evidence" value="ECO:0007669"/>
    <property type="project" value="UniProtKB-SubCell"/>
</dbReference>
<dbReference type="PANTHER" id="PTHR21311">
    <property type="entry name" value="CONSERVED OLIGOMERIC GOLGI COMPLEX COMPONENT 8"/>
    <property type="match status" value="1"/>
</dbReference>
<evidence type="ECO:0000256" key="5">
    <source>
        <dbReference type="ARBA" id="ARBA00022927"/>
    </source>
</evidence>
<proteinExistence type="inferred from homology"/>
<dbReference type="InterPro" id="IPR016159">
    <property type="entry name" value="Cullin_repeat-like_dom_sf"/>
</dbReference>
<dbReference type="PANTHER" id="PTHR21311:SF0">
    <property type="entry name" value="CONSERVED OLIGOMERIC GOLGI COMPLEX SUBUNIT 8"/>
    <property type="match status" value="1"/>
</dbReference>
<accession>A0AAV8VZ20</accession>
<dbReference type="SUPFAM" id="SSF74788">
    <property type="entry name" value="Cullin repeat-like"/>
    <property type="match status" value="1"/>
</dbReference>
<keyword evidence="6 9" id="KW-0333">Golgi apparatus</keyword>
<dbReference type="Pfam" id="PF04124">
    <property type="entry name" value="Dor1"/>
    <property type="match status" value="1"/>
</dbReference>
<comment type="subunit">
    <text evidence="9">Component of the conserved oligomeric Golgi complex which is composed of eight different subunits and is required for normal Golgi morphology and localization.</text>
</comment>
<organism evidence="10 11">
    <name type="scientific">Exocentrus adspersus</name>
    <dbReference type="NCBI Taxonomy" id="1586481"/>
    <lineage>
        <taxon>Eukaryota</taxon>
        <taxon>Metazoa</taxon>
        <taxon>Ecdysozoa</taxon>
        <taxon>Arthropoda</taxon>
        <taxon>Hexapoda</taxon>
        <taxon>Insecta</taxon>
        <taxon>Pterygota</taxon>
        <taxon>Neoptera</taxon>
        <taxon>Endopterygota</taxon>
        <taxon>Coleoptera</taxon>
        <taxon>Polyphaga</taxon>
        <taxon>Cucujiformia</taxon>
        <taxon>Chrysomeloidea</taxon>
        <taxon>Cerambycidae</taxon>
        <taxon>Lamiinae</taxon>
        <taxon>Acanthocinini</taxon>
        <taxon>Exocentrus</taxon>
    </lineage>
</organism>
<evidence type="ECO:0000256" key="7">
    <source>
        <dbReference type="ARBA" id="ARBA00023136"/>
    </source>
</evidence>
<comment type="subcellular location">
    <subcellularLocation>
        <location evidence="1 9">Golgi apparatus membrane</location>
        <topology evidence="1 9">Peripheral membrane protein</topology>
    </subcellularLocation>
</comment>
<dbReference type="GO" id="GO:0015031">
    <property type="term" value="P:protein transport"/>
    <property type="evidence" value="ECO:0007669"/>
    <property type="project" value="UniProtKB-UniRule"/>
</dbReference>
<dbReference type="EMBL" id="JANEYG010000017">
    <property type="protein sequence ID" value="KAJ8919495.1"/>
    <property type="molecule type" value="Genomic_DNA"/>
</dbReference>
<gene>
    <name evidence="10" type="ORF">NQ315_002116</name>
</gene>
<evidence type="ECO:0000256" key="6">
    <source>
        <dbReference type="ARBA" id="ARBA00023034"/>
    </source>
</evidence>
<protein>
    <recommendedName>
        <fullName evidence="3 9">Conserved oligomeric Golgi complex subunit 8</fullName>
        <shortName evidence="9">COG complex subunit 8</shortName>
    </recommendedName>
    <alternativeName>
        <fullName evidence="8 9">Component of oligomeric Golgi complex 8</fullName>
    </alternativeName>
</protein>
<dbReference type="GO" id="GO:0017119">
    <property type="term" value="C:Golgi transport complex"/>
    <property type="evidence" value="ECO:0007669"/>
    <property type="project" value="UniProtKB-UniRule"/>
</dbReference>
<keyword evidence="4 9" id="KW-0813">Transport</keyword>
<reference evidence="10 11" key="1">
    <citation type="journal article" date="2023" name="Insect Mol. Biol.">
        <title>Genome sequencing provides insights into the evolution of gene families encoding plant cell wall-degrading enzymes in longhorned beetles.</title>
        <authorList>
            <person name="Shin N.R."/>
            <person name="Okamura Y."/>
            <person name="Kirsch R."/>
            <person name="Pauchet Y."/>
        </authorList>
    </citation>
    <scope>NUCLEOTIDE SEQUENCE [LARGE SCALE GENOMIC DNA]</scope>
    <source>
        <strain evidence="10">EAD_L_NR</strain>
    </source>
</reference>
<evidence type="ECO:0000256" key="8">
    <source>
        <dbReference type="ARBA" id="ARBA00031347"/>
    </source>
</evidence>
<evidence type="ECO:0000313" key="10">
    <source>
        <dbReference type="EMBL" id="KAJ8919495.1"/>
    </source>
</evidence>
<dbReference type="Proteomes" id="UP001159042">
    <property type="component" value="Unassembled WGS sequence"/>
</dbReference>
<dbReference type="PIRSF" id="PIRSF015415">
    <property type="entry name" value="COG8"/>
    <property type="match status" value="1"/>
</dbReference>
<dbReference type="InterPro" id="IPR007255">
    <property type="entry name" value="COG8"/>
</dbReference>
<name>A0AAV8VZ20_9CUCU</name>
<evidence type="ECO:0000256" key="4">
    <source>
        <dbReference type="ARBA" id="ARBA00022448"/>
    </source>
</evidence>
<sequence>MSETEQARVELLHLLFPDGYPSEWNYDGDIQNYLTKLGTYKLEELAKEPDRLKEEASSIREQIQELAVTNYKTFIETADCSRELFKQFNVIESKLDHLIEDIPLFEEECKKFAEESSSINHLRKLTSLTLTKSVQLLEILELPQLMNSFINDGLYEDALELAAYVRKLYNKHPDIPIFKSIVDDVDKAWLLMLHQLLTQLRQDLSLPKCLQIVGHLRRMQVFTEPELRLKFLQTRDCWLQKCLKAIPRDDVGHHLTKTIEVTRVNLFNIVTQYRAIFNDDEHGPLASLKMQNVNQNVIFFSWIKDKISEFLASLEEDIKNVSSIETILDQCMYFGLSFSKVGCDFRLLMVPIFTARVAENFTCAVSEALKNFNTNIERFTLINKNHPSIPWKTKSEDPLQPPDSLLEFYPLAEYLNNVLTALNKLRLCAPIAIVDEVVNTLQNSLLFISKSLLVLYNQEQQAFTANSKDAFTRLCMSFSDDLVPYLQKCVHVIFPPSQIAGKLGVSVQCLQQEGISFLNKNAIVDPIRHLLPARIEPNISEAYLESAGARNDNIEGVDQIEDEQAEVGKS</sequence>
<keyword evidence="11" id="KW-1185">Reference proteome</keyword>
<comment type="caution">
    <text evidence="10">The sequence shown here is derived from an EMBL/GenBank/DDBJ whole genome shotgun (WGS) entry which is preliminary data.</text>
</comment>
<comment type="similarity">
    <text evidence="2 9">Belongs to the COG8 family.</text>
</comment>
<evidence type="ECO:0000256" key="1">
    <source>
        <dbReference type="ARBA" id="ARBA00004395"/>
    </source>
</evidence>
<evidence type="ECO:0000256" key="2">
    <source>
        <dbReference type="ARBA" id="ARBA00006419"/>
    </source>
</evidence>
<dbReference type="InterPro" id="IPR016632">
    <property type="entry name" value="COG8_Metazoal_Plant"/>
</dbReference>
<evidence type="ECO:0000313" key="11">
    <source>
        <dbReference type="Proteomes" id="UP001159042"/>
    </source>
</evidence>
<dbReference type="AlphaFoldDB" id="A0AAV8VZ20"/>
<keyword evidence="7 9" id="KW-0472">Membrane</keyword>
<dbReference type="GO" id="GO:0006891">
    <property type="term" value="P:intra-Golgi vesicle-mediated transport"/>
    <property type="evidence" value="ECO:0007669"/>
    <property type="project" value="TreeGrafter"/>
</dbReference>
<evidence type="ECO:0000256" key="9">
    <source>
        <dbReference type="PIRNR" id="PIRNR015415"/>
    </source>
</evidence>